<dbReference type="Proteomes" id="UP000001351">
    <property type="component" value="Chromosome"/>
</dbReference>
<evidence type="ECO:0000313" key="1">
    <source>
        <dbReference type="EMBL" id="ADO70763.1"/>
    </source>
</evidence>
<reference evidence="1 3" key="2">
    <citation type="journal article" date="2011" name="Mol. Biol. Evol.">
        <title>Comparative genomic analysis of fruiting body formation in Myxococcales.</title>
        <authorList>
            <person name="Huntley S."/>
            <person name="Hamann N."/>
            <person name="Wegener-Feldbrugge S."/>
            <person name="Treuner-Lange A."/>
            <person name="Kube M."/>
            <person name="Reinhardt R."/>
            <person name="Klages S."/>
            <person name="Muller R."/>
            <person name="Ronning C.M."/>
            <person name="Nierman W.C."/>
            <person name="Sogaard-Andersen L."/>
        </authorList>
    </citation>
    <scope>NUCLEOTIDE SEQUENCE [LARGE SCALE GENOMIC DNA]</scope>
    <source>
        <strain evidence="1 3">DW4/3-1</strain>
    </source>
</reference>
<accession>Q092M7</accession>
<dbReference type="OrthoDB" id="5516933at2"/>
<dbReference type="KEGG" id="sur:STAUR_2971"/>
<dbReference type="EMBL" id="CP002271">
    <property type="protein sequence ID" value="ADO70763.1"/>
    <property type="molecule type" value="Genomic_DNA"/>
</dbReference>
<dbReference type="HOGENOM" id="CLU_1309491_0_0_7"/>
<sequence>MQSPGFDATRHVLGALRASVLASAGMLRPYILGWFLVLCMVVPQSAHGSPPSIIASQVQGITDSARAQVLAHLARGELAKAVQAYEVATGLKAPLWLTGFKAAFDASKQVPGACQGVARSIHAVFNRLGGKPEYIELTTRVANERVDLHIVFQLANGKDARVADTGLHVLVRMNGRAYDAYTGASGLPWAEYMSRLGAQVPIIEKVVESP</sequence>
<proteinExistence type="predicted"/>
<evidence type="ECO:0000313" key="3">
    <source>
        <dbReference type="Proteomes" id="UP000001351"/>
    </source>
</evidence>
<reference evidence="2 4" key="1">
    <citation type="submission" date="2006-04" db="EMBL/GenBank/DDBJ databases">
        <authorList>
            <person name="Nierman W.C."/>
        </authorList>
    </citation>
    <scope>NUCLEOTIDE SEQUENCE [LARGE SCALE GENOMIC DNA]</scope>
    <source>
        <strain evidence="2 4">DW4/3-1</strain>
    </source>
</reference>
<dbReference type="AlphaFoldDB" id="Q092M7"/>
<evidence type="ECO:0000313" key="4">
    <source>
        <dbReference type="Proteomes" id="UP000032702"/>
    </source>
</evidence>
<evidence type="ECO:0000313" key="2">
    <source>
        <dbReference type="EMBL" id="EAU66682.1"/>
    </source>
</evidence>
<name>Q092M7_STIAD</name>
<keyword evidence="3" id="KW-1185">Reference proteome</keyword>
<dbReference type="STRING" id="378806.STAUR_2971"/>
<gene>
    <name evidence="1" type="ordered locus">STAUR_2971</name>
    <name evidence="2" type="ORF">STIAU_4288</name>
</gene>
<dbReference type="Proteomes" id="UP000032702">
    <property type="component" value="Unassembled WGS sequence"/>
</dbReference>
<dbReference type="EMBL" id="AAMD01000049">
    <property type="protein sequence ID" value="EAU66682.1"/>
    <property type="molecule type" value="Genomic_DNA"/>
</dbReference>
<organism evidence="2 4">
    <name type="scientific">Stigmatella aurantiaca (strain DW4/3-1)</name>
    <dbReference type="NCBI Taxonomy" id="378806"/>
    <lineage>
        <taxon>Bacteria</taxon>
        <taxon>Pseudomonadati</taxon>
        <taxon>Myxococcota</taxon>
        <taxon>Myxococcia</taxon>
        <taxon>Myxococcales</taxon>
        <taxon>Cystobacterineae</taxon>
        <taxon>Archangiaceae</taxon>
        <taxon>Stigmatella</taxon>
    </lineage>
</organism>
<protein>
    <submittedName>
        <fullName evidence="2">Uncharacterized protein</fullName>
    </submittedName>
</protein>